<feature type="domain" description="Exoribonuclease phosphorolytic" evidence="7">
    <location>
        <begin position="110"/>
        <end position="241"/>
    </location>
</feature>
<dbReference type="InterPro" id="IPR020568">
    <property type="entry name" value="Ribosomal_Su5_D2-typ_SF"/>
</dbReference>
<dbReference type="PANTHER" id="PTHR11097:SF14">
    <property type="entry name" value="EXOSOME COMPLEX COMPONENT RRP45"/>
    <property type="match status" value="1"/>
</dbReference>
<evidence type="ECO:0000259" key="8">
    <source>
        <dbReference type="Pfam" id="PF03725"/>
    </source>
</evidence>
<dbReference type="Gene3D" id="3.30.230.70">
    <property type="entry name" value="GHMP Kinase, N-terminal domain"/>
    <property type="match status" value="1"/>
</dbReference>
<dbReference type="GO" id="GO:0071028">
    <property type="term" value="P:nuclear mRNA surveillance"/>
    <property type="evidence" value="ECO:0007669"/>
    <property type="project" value="TreeGrafter"/>
</dbReference>
<dbReference type="GO" id="GO:0034475">
    <property type="term" value="P:U4 snRNA 3'-end processing"/>
    <property type="evidence" value="ECO:0007669"/>
    <property type="project" value="TreeGrafter"/>
</dbReference>
<dbReference type="InterPro" id="IPR050590">
    <property type="entry name" value="Exosome_comp_Rrp42_subfam"/>
</dbReference>
<organism evidence="9 10">
    <name type="scientific">Penicillium malachiteum</name>
    <dbReference type="NCBI Taxonomy" id="1324776"/>
    <lineage>
        <taxon>Eukaryota</taxon>
        <taxon>Fungi</taxon>
        <taxon>Dikarya</taxon>
        <taxon>Ascomycota</taxon>
        <taxon>Pezizomycotina</taxon>
        <taxon>Eurotiomycetes</taxon>
        <taxon>Eurotiomycetidae</taxon>
        <taxon>Eurotiales</taxon>
        <taxon>Aspergillaceae</taxon>
        <taxon>Penicillium</taxon>
    </lineage>
</organism>
<dbReference type="InterPro" id="IPR001247">
    <property type="entry name" value="ExoRNase_PH_dom1"/>
</dbReference>
<dbReference type="PANTHER" id="PTHR11097">
    <property type="entry name" value="EXOSOME COMPLEX EXONUCLEASE RIBOSOMAL RNA PROCESSING PROTEIN"/>
    <property type="match status" value="1"/>
</dbReference>
<evidence type="ECO:0000313" key="9">
    <source>
        <dbReference type="EMBL" id="KAJ5733740.1"/>
    </source>
</evidence>
<dbReference type="AlphaFoldDB" id="A0AAD6HS43"/>
<evidence type="ECO:0000256" key="5">
    <source>
        <dbReference type="ARBA" id="ARBA00022884"/>
    </source>
</evidence>
<name>A0AAD6HS43_9EURO</name>
<feature type="domain" description="Exoribonuclease phosphorolytic" evidence="8">
    <location>
        <begin position="269"/>
        <end position="319"/>
    </location>
</feature>
<protein>
    <submittedName>
        <fullName evidence="9">Uncharacterized protein</fullName>
    </submittedName>
</protein>
<evidence type="ECO:0000256" key="1">
    <source>
        <dbReference type="ARBA" id="ARBA00004123"/>
    </source>
</evidence>
<dbReference type="GO" id="GO:0000176">
    <property type="term" value="C:nuclear exosome (RNase complex)"/>
    <property type="evidence" value="ECO:0007669"/>
    <property type="project" value="TreeGrafter"/>
</dbReference>
<dbReference type="InterPro" id="IPR027408">
    <property type="entry name" value="PNPase/RNase_PH_dom_sf"/>
</dbReference>
<dbReference type="SUPFAM" id="SSF55666">
    <property type="entry name" value="Ribonuclease PH domain 2-like"/>
    <property type="match status" value="1"/>
</dbReference>
<dbReference type="GO" id="GO:0034476">
    <property type="term" value="P:U5 snRNA 3'-end processing"/>
    <property type="evidence" value="ECO:0007669"/>
    <property type="project" value="TreeGrafter"/>
</dbReference>
<comment type="subcellular location">
    <subcellularLocation>
        <location evidence="2">Cytoplasm</location>
    </subcellularLocation>
    <subcellularLocation>
        <location evidence="1">Nucleus</location>
    </subcellularLocation>
</comment>
<reference evidence="9" key="2">
    <citation type="submission" date="2023-01" db="EMBL/GenBank/DDBJ databases">
        <authorList>
            <person name="Petersen C."/>
        </authorList>
    </citation>
    <scope>NUCLEOTIDE SEQUENCE</scope>
    <source>
        <strain evidence="9">IBT 17514</strain>
    </source>
</reference>
<dbReference type="InterPro" id="IPR036345">
    <property type="entry name" value="ExoRNase_PH_dom2_sf"/>
</dbReference>
<gene>
    <name evidence="9" type="ORF">N7493_002526</name>
</gene>
<dbReference type="GO" id="GO:0000467">
    <property type="term" value="P:exonucleolytic trimming to generate mature 3'-end of 5.8S rRNA from tricistronic rRNA transcript (SSU-rRNA, 5.8S rRNA, LSU-rRNA)"/>
    <property type="evidence" value="ECO:0007669"/>
    <property type="project" value="TreeGrafter"/>
</dbReference>
<dbReference type="GO" id="GO:0071038">
    <property type="term" value="P:TRAMP-dependent tRNA surveillance pathway"/>
    <property type="evidence" value="ECO:0007669"/>
    <property type="project" value="TreeGrafter"/>
</dbReference>
<evidence type="ECO:0000313" key="10">
    <source>
        <dbReference type="Proteomes" id="UP001215712"/>
    </source>
</evidence>
<dbReference type="Pfam" id="PF01138">
    <property type="entry name" value="RNase_PH"/>
    <property type="match status" value="1"/>
</dbReference>
<dbReference type="GO" id="GO:0035925">
    <property type="term" value="F:mRNA 3'-UTR AU-rich region binding"/>
    <property type="evidence" value="ECO:0007669"/>
    <property type="project" value="TreeGrafter"/>
</dbReference>
<accession>A0AAD6HS43</accession>
<keyword evidence="10" id="KW-1185">Reference proteome</keyword>
<evidence type="ECO:0000256" key="3">
    <source>
        <dbReference type="ARBA" id="ARBA00006678"/>
    </source>
</evidence>
<evidence type="ECO:0000256" key="2">
    <source>
        <dbReference type="ARBA" id="ARBA00004496"/>
    </source>
</evidence>
<dbReference type="SUPFAM" id="SSF54211">
    <property type="entry name" value="Ribosomal protein S5 domain 2-like"/>
    <property type="match status" value="1"/>
</dbReference>
<dbReference type="CDD" id="cd11368">
    <property type="entry name" value="RNase_PH_RRP45"/>
    <property type="match status" value="1"/>
</dbReference>
<dbReference type="InterPro" id="IPR033100">
    <property type="entry name" value="Rrp45"/>
</dbReference>
<dbReference type="GO" id="GO:0000177">
    <property type="term" value="C:cytoplasmic exosome (RNase complex)"/>
    <property type="evidence" value="ECO:0007669"/>
    <property type="project" value="TreeGrafter"/>
</dbReference>
<keyword evidence="4" id="KW-0963">Cytoplasm</keyword>
<dbReference type="GO" id="GO:0034473">
    <property type="term" value="P:U1 snRNA 3'-end processing"/>
    <property type="evidence" value="ECO:0007669"/>
    <property type="project" value="TreeGrafter"/>
</dbReference>
<dbReference type="InterPro" id="IPR015847">
    <property type="entry name" value="ExoRNase_PH_dom2"/>
</dbReference>
<reference evidence="9" key="1">
    <citation type="journal article" date="2023" name="IMA Fungus">
        <title>Comparative genomic study of the Penicillium genus elucidates a diverse pangenome and 15 lateral gene transfer events.</title>
        <authorList>
            <person name="Petersen C."/>
            <person name="Sorensen T."/>
            <person name="Nielsen M.R."/>
            <person name="Sondergaard T.E."/>
            <person name="Sorensen J.L."/>
            <person name="Fitzpatrick D.A."/>
            <person name="Frisvad J.C."/>
            <person name="Nielsen K.L."/>
        </authorList>
    </citation>
    <scope>NUCLEOTIDE SEQUENCE</scope>
    <source>
        <strain evidence="9">IBT 17514</strain>
    </source>
</reference>
<sequence>MKVSEINVNVLPEIPGTSEFKYFTHRLPVLTFTLTSPLCLPPSTKAEMRFLSRLCRKFGTASAVPAQHSLLSFGTGQKMSKETLAAIEHEFILSGLRQGYRHDGRGDNDYRELRVSFGQDYGHVNLQLGKTSVIVRMSATVGKPHQDRPFDGTFNIQMELTPMGSPGWEIGRPSEYESQVLHVLDRVIRHSNALDTESLCIVKGVSCWNITAYVHVVDYDGNLTDAACMAIMAALQHFRRPDSESRGGEAIIYGLEERVPVPLNITRQPLCVSVIFFNDVNNQLLDPTYKEELAADGEFVIGMDDSGLVCFFEKMAGVASQPMSTLDMMSVAGERIKEHNAKLQKALKADLAQRAELGMTNEAKAANDR</sequence>
<comment type="similarity">
    <text evidence="3">Belongs to the RNase PH family.</text>
</comment>
<evidence type="ECO:0000259" key="7">
    <source>
        <dbReference type="Pfam" id="PF01138"/>
    </source>
</evidence>
<keyword evidence="5" id="KW-0694">RNA-binding</keyword>
<dbReference type="EMBL" id="JAQJAN010000003">
    <property type="protein sequence ID" value="KAJ5733740.1"/>
    <property type="molecule type" value="Genomic_DNA"/>
</dbReference>
<dbReference type="Pfam" id="PF03725">
    <property type="entry name" value="RNase_PH_C"/>
    <property type="match status" value="1"/>
</dbReference>
<dbReference type="Proteomes" id="UP001215712">
    <property type="component" value="Unassembled WGS sequence"/>
</dbReference>
<evidence type="ECO:0000256" key="6">
    <source>
        <dbReference type="ARBA" id="ARBA00023242"/>
    </source>
</evidence>
<evidence type="ECO:0000256" key="4">
    <source>
        <dbReference type="ARBA" id="ARBA00022490"/>
    </source>
</evidence>
<keyword evidence="6" id="KW-0539">Nucleus</keyword>
<proteinExistence type="inferred from homology"/>
<comment type="caution">
    <text evidence="9">The sequence shown here is derived from an EMBL/GenBank/DDBJ whole genome shotgun (WGS) entry which is preliminary data.</text>
</comment>
<dbReference type="GO" id="GO:0071035">
    <property type="term" value="P:nuclear polyadenylation-dependent rRNA catabolic process"/>
    <property type="evidence" value="ECO:0007669"/>
    <property type="project" value="TreeGrafter"/>
</dbReference>
<dbReference type="GO" id="GO:0016075">
    <property type="term" value="P:rRNA catabolic process"/>
    <property type="evidence" value="ECO:0007669"/>
    <property type="project" value="TreeGrafter"/>
</dbReference>